<evidence type="ECO:0000256" key="1">
    <source>
        <dbReference type="ARBA" id="ARBA00022679"/>
    </source>
</evidence>
<organism evidence="4">
    <name type="scientific">marine sediment metagenome</name>
    <dbReference type="NCBI Taxonomy" id="412755"/>
    <lineage>
        <taxon>unclassified sequences</taxon>
        <taxon>metagenomes</taxon>
        <taxon>ecological metagenomes</taxon>
    </lineage>
</organism>
<comment type="caution">
    <text evidence="4">The sequence shown here is derived from an EMBL/GenBank/DDBJ whole genome shotgun (WGS) entry which is preliminary data.</text>
</comment>
<dbReference type="AlphaFoldDB" id="A0A0F9QXT0"/>
<dbReference type="InterPro" id="IPR029044">
    <property type="entry name" value="Nucleotide-diphossugar_trans"/>
</dbReference>
<gene>
    <name evidence="4" type="ORF">LCGC14_0664570</name>
</gene>
<dbReference type="PANTHER" id="PTHR43584:SF8">
    <property type="entry name" value="N-ACETYLMURAMATE ALPHA-1-PHOSPHATE URIDYLYLTRANSFERASE"/>
    <property type="match status" value="1"/>
</dbReference>
<dbReference type="InterPro" id="IPR050065">
    <property type="entry name" value="GlmU-like"/>
</dbReference>
<evidence type="ECO:0000313" key="4">
    <source>
        <dbReference type="EMBL" id="KKN47274.1"/>
    </source>
</evidence>
<dbReference type="Pfam" id="PF00483">
    <property type="entry name" value="NTP_transferase"/>
    <property type="match status" value="1"/>
</dbReference>
<proteinExistence type="predicted"/>
<dbReference type="GO" id="GO:0016779">
    <property type="term" value="F:nucleotidyltransferase activity"/>
    <property type="evidence" value="ECO:0007669"/>
    <property type="project" value="UniProtKB-KW"/>
</dbReference>
<dbReference type="Gene3D" id="3.90.550.10">
    <property type="entry name" value="Spore Coat Polysaccharide Biosynthesis Protein SpsA, Chain A"/>
    <property type="match status" value="1"/>
</dbReference>
<evidence type="ECO:0000256" key="2">
    <source>
        <dbReference type="ARBA" id="ARBA00022695"/>
    </source>
</evidence>
<evidence type="ECO:0000259" key="3">
    <source>
        <dbReference type="Pfam" id="PF00483"/>
    </source>
</evidence>
<dbReference type="SUPFAM" id="SSF53448">
    <property type="entry name" value="Nucleotide-diphospho-sugar transferases"/>
    <property type="match status" value="1"/>
</dbReference>
<feature type="domain" description="Nucleotidyl transferase" evidence="3">
    <location>
        <begin position="2"/>
        <end position="185"/>
    </location>
</feature>
<sequence>MLLIHGKPILEHLLYGLIKTGFSNIIFVVGHMKEHIFEYFKDGKKWNINLEYVEQKNINGTGGALLLCEELIKDKHFFMTWGDVLVPYSVYNEVLNTYKKEGNNFILVTNYSADPHKGGAIYCKNDYCVDIVEKPGIGESKSNLNNCGVFIFSVEIFEVLNFVKPTKRGEIELTEAIKIGIVERKWNIRVIKMEKNQFRGDFGDMKIFERLRNDSNWLKELDSSFKIN</sequence>
<dbReference type="InterPro" id="IPR005835">
    <property type="entry name" value="NTP_transferase_dom"/>
</dbReference>
<protein>
    <recommendedName>
        <fullName evidence="3">Nucleotidyl transferase domain-containing protein</fullName>
    </recommendedName>
</protein>
<dbReference type="PANTHER" id="PTHR43584">
    <property type="entry name" value="NUCLEOTIDYL TRANSFERASE"/>
    <property type="match status" value="1"/>
</dbReference>
<keyword evidence="2" id="KW-0548">Nucleotidyltransferase</keyword>
<reference evidence="4" key="1">
    <citation type="journal article" date="2015" name="Nature">
        <title>Complex archaea that bridge the gap between prokaryotes and eukaryotes.</title>
        <authorList>
            <person name="Spang A."/>
            <person name="Saw J.H."/>
            <person name="Jorgensen S.L."/>
            <person name="Zaremba-Niedzwiedzka K."/>
            <person name="Martijn J."/>
            <person name="Lind A.E."/>
            <person name="van Eijk R."/>
            <person name="Schleper C."/>
            <person name="Guy L."/>
            <person name="Ettema T.J."/>
        </authorList>
    </citation>
    <scope>NUCLEOTIDE SEQUENCE</scope>
</reference>
<dbReference type="EMBL" id="LAZR01001286">
    <property type="protein sequence ID" value="KKN47274.1"/>
    <property type="molecule type" value="Genomic_DNA"/>
</dbReference>
<dbReference type="CDD" id="cd04181">
    <property type="entry name" value="NTP_transferase"/>
    <property type="match status" value="1"/>
</dbReference>
<accession>A0A0F9QXT0</accession>
<name>A0A0F9QXT0_9ZZZZ</name>
<keyword evidence="1" id="KW-0808">Transferase</keyword>